<organism evidence="2 3">
    <name type="scientific">Marasmius crinis-equi</name>
    <dbReference type="NCBI Taxonomy" id="585013"/>
    <lineage>
        <taxon>Eukaryota</taxon>
        <taxon>Fungi</taxon>
        <taxon>Dikarya</taxon>
        <taxon>Basidiomycota</taxon>
        <taxon>Agaricomycotina</taxon>
        <taxon>Agaricomycetes</taxon>
        <taxon>Agaricomycetidae</taxon>
        <taxon>Agaricales</taxon>
        <taxon>Marasmiineae</taxon>
        <taxon>Marasmiaceae</taxon>
        <taxon>Marasmius</taxon>
    </lineage>
</organism>
<dbReference type="Proteomes" id="UP001465976">
    <property type="component" value="Unassembled WGS sequence"/>
</dbReference>
<accession>A0ABR3EVU5</accession>
<evidence type="ECO:0000313" key="3">
    <source>
        <dbReference type="Proteomes" id="UP001465976"/>
    </source>
</evidence>
<gene>
    <name evidence="2" type="ORF">V5O48_014974</name>
</gene>
<reference evidence="2 3" key="1">
    <citation type="submission" date="2024-02" db="EMBL/GenBank/DDBJ databases">
        <title>A draft genome for the cacao thread blight pathogen Marasmius crinis-equi.</title>
        <authorList>
            <person name="Cohen S.P."/>
            <person name="Baruah I.K."/>
            <person name="Amoako-Attah I."/>
            <person name="Bukari Y."/>
            <person name="Meinhardt L.W."/>
            <person name="Bailey B.A."/>
        </authorList>
    </citation>
    <scope>NUCLEOTIDE SEQUENCE [LARGE SCALE GENOMIC DNA]</scope>
    <source>
        <strain evidence="2 3">GH-76</strain>
    </source>
</reference>
<sequence length="587" mass="68044">MLSIEQQYDPTGEIKHLNEENRLLRDEITRLQAENRRLKEVEEEKKRVDELDKEIGKLNELASLDQFFIVERSKSRNEIRVHGDCLSPKFMLRRLELHPKRYRLGTSKLPPEILVEIFRICCSLGSNLVRQLYGTENHFNAPPLRLSHVCQLWRNLVLSTSSLWSTFTIDPGYFRIIQLPLLSLYLQRSRGSLLRIKIEDSGMDGCARWSTAYQRKDMMLWDLFSHSERILSLVLEVDEEEFLGGYFSEEKPSPNFSHLTSLALQWTIPKETISELEELRAGCLRMFSNAPKLVSLTSPYTPHLAHPELQRHPIPLSDTQITSLTLQHSFEFLDMLQVIDSYPSLQEFVIPRFALTYAGRVEALSIIKRFRHDTLSTIIIHFPDHIKDEHGSYFDLSLYYFLTIVTLPALRSLTVVCPRNIGELERPVRAWHSEAYKDMVARSQCCIERLELVNIYVCPSDIRQTLFASPHLTHFTLFDVEDDDHFATESAESVLECLADLTFEKPPAPRLQELGISIELPSLSGKELARQEARVAKKVVKMAESRRHHHLPALKLTFRISQPLLYSTRKILEGMDKEAVERIFCVY</sequence>
<comment type="caution">
    <text evidence="2">The sequence shown here is derived from an EMBL/GenBank/DDBJ whole genome shotgun (WGS) entry which is preliminary data.</text>
</comment>
<protein>
    <recommendedName>
        <fullName evidence="4">F-box domain-containing protein</fullName>
    </recommendedName>
</protein>
<dbReference type="EMBL" id="JBAHYK010001700">
    <property type="protein sequence ID" value="KAL0567018.1"/>
    <property type="molecule type" value="Genomic_DNA"/>
</dbReference>
<proteinExistence type="predicted"/>
<keyword evidence="3" id="KW-1185">Reference proteome</keyword>
<feature type="coiled-coil region" evidence="1">
    <location>
        <begin position="14"/>
        <end position="61"/>
    </location>
</feature>
<name>A0ABR3EVU5_9AGAR</name>
<keyword evidence="1" id="KW-0175">Coiled coil</keyword>
<evidence type="ECO:0000256" key="1">
    <source>
        <dbReference type="SAM" id="Coils"/>
    </source>
</evidence>
<evidence type="ECO:0000313" key="2">
    <source>
        <dbReference type="EMBL" id="KAL0567018.1"/>
    </source>
</evidence>
<evidence type="ECO:0008006" key="4">
    <source>
        <dbReference type="Google" id="ProtNLM"/>
    </source>
</evidence>